<sequence>MKYVSKRQRKRKHFYDSANVLESDDNAQSGKPKRITKKTKVKRSQKNPAQIMATTKNFALTPNHTAAPRRPRKALLPTPLLPPPPPPPPDQSSHSEGGSSSSSSSQESSLAIGNAKDTRQSSGSGDLERESLERSQGHHKHNVQALTLASFIDPDLLKRTGGGKCLKSPDKPLTPPPSDLTSPLGWYMLGGWIPLTNDFGEDPDLWISSQAAIPRTSVLCDKADFGPLTATKVGDDGLPLPPMWSNPLKLPDERDDEDTFAGHKLKPIGYEMLLARKQKRMANLVQKSIDDQVAVLKKLVESCKYIWQNCEYDPVIPWHKTIWSVGRHQLKEPPNRGTYVVKRQVEQRQQQLEQEQQLEKEKEKQQKLSQQQEEPKPPVPYATANPFLVPSAVWNLCVPHPWIGNQGLNLYHQQMGYWYPSWHQTVPNWWDNPIYVQCMAQMELFPVNLSPEELQAAQMYAIHGEQFFDMPMGMGYKGGIPIPQPSYPLAPYYLYAPPPYVLYYQVQQPIFYPPIAHQMAGSHPNHQPVRVSGAGIPGKGCGAGGAVGTSKASAGGRGSKNRKQRYRGNGSTSFNSNGQRC</sequence>
<feature type="region of interest" description="Disordered" evidence="1">
    <location>
        <begin position="1"/>
        <end position="141"/>
    </location>
</feature>
<feature type="region of interest" description="Disordered" evidence="1">
    <location>
        <begin position="351"/>
        <end position="381"/>
    </location>
</feature>
<feature type="compositionally biased region" description="Low complexity" evidence="1">
    <location>
        <begin position="91"/>
        <end position="109"/>
    </location>
</feature>
<feature type="compositionally biased region" description="Basic residues" evidence="1">
    <location>
        <begin position="31"/>
        <end position="45"/>
    </location>
</feature>
<proteinExistence type="predicted"/>
<evidence type="ECO:0000313" key="2">
    <source>
        <dbReference type="RefSeq" id="XP_016973463.1"/>
    </source>
</evidence>
<feature type="compositionally biased region" description="Basic and acidic residues" evidence="1">
    <location>
        <begin position="357"/>
        <end position="366"/>
    </location>
</feature>
<dbReference type="OrthoDB" id="7873092at2759"/>
<dbReference type="AlphaFoldDB" id="A0A6P4EEK5"/>
<reference evidence="2" key="1">
    <citation type="submission" date="2025-08" db="UniProtKB">
        <authorList>
            <consortium name="RefSeq"/>
        </authorList>
    </citation>
    <scope>IDENTIFICATION</scope>
</reference>
<feature type="compositionally biased region" description="Basic and acidic residues" evidence="1">
    <location>
        <begin position="126"/>
        <end position="136"/>
    </location>
</feature>
<gene>
    <name evidence="2" type="primary">LOC108040487</name>
</gene>
<name>A0A6P4EEK5_DRORH</name>
<accession>A0A6P4EEK5</accession>
<feature type="compositionally biased region" description="Pro residues" evidence="1">
    <location>
        <begin position="79"/>
        <end position="90"/>
    </location>
</feature>
<dbReference type="GeneID" id="108040487"/>
<evidence type="ECO:0000256" key="1">
    <source>
        <dbReference type="SAM" id="MobiDB-lite"/>
    </source>
</evidence>
<organism evidence="2">
    <name type="scientific">Drosophila rhopaloa</name>
    <name type="common">Fruit fly</name>
    <dbReference type="NCBI Taxonomy" id="1041015"/>
    <lineage>
        <taxon>Eukaryota</taxon>
        <taxon>Metazoa</taxon>
        <taxon>Ecdysozoa</taxon>
        <taxon>Arthropoda</taxon>
        <taxon>Hexapoda</taxon>
        <taxon>Insecta</taxon>
        <taxon>Pterygota</taxon>
        <taxon>Neoptera</taxon>
        <taxon>Endopterygota</taxon>
        <taxon>Diptera</taxon>
        <taxon>Brachycera</taxon>
        <taxon>Muscomorpha</taxon>
        <taxon>Ephydroidea</taxon>
        <taxon>Drosophilidae</taxon>
        <taxon>Drosophila</taxon>
        <taxon>Sophophora</taxon>
    </lineage>
</organism>
<feature type="compositionally biased region" description="Polar residues" evidence="1">
    <location>
        <begin position="46"/>
        <end position="64"/>
    </location>
</feature>
<protein>
    <submittedName>
        <fullName evidence="2">Uncharacterized protein LOC108040487</fullName>
    </submittedName>
</protein>
<dbReference type="RefSeq" id="XP_016973463.2">
    <property type="nucleotide sequence ID" value="XM_017117974.2"/>
</dbReference>
<feature type="compositionally biased region" description="Basic residues" evidence="1">
    <location>
        <begin position="1"/>
        <end position="13"/>
    </location>
</feature>
<feature type="region of interest" description="Disordered" evidence="1">
    <location>
        <begin position="547"/>
        <end position="581"/>
    </location>
</feature>
<dbReference type="RefSeq" id="XP_016973463.1">
    <property type="nucleotide sequence ID" value="XM_017117974.1"/>
</dbReference>
<feature type="compositionally biased region" description="Polar residues" evidence="1">
    <location>
        <begin position="569"/>
        <end position="581"/>
    </location>
</feature>